<evidence type="ECO:0000256" key="2">
    <source>
        <dbReference type="ARBA" id="ARBA00022448"/>
    </source>
</evidence>
<dbReference type="Gene3D" id="3.55.50.30">
    <property type="match status" value="1"/>
</dbReference>
<dbReference type="Gene3D" id="2.60.40.1120">
    <property type="entry name" value="Carboxypeptidase-like, regulatory domain"/>
    <property type="match status" value="1"/>
</dbReference>
<evidence type="ECO:0000256" key="5">
    <source>
        <dbReference type="ARBA" id="ARBA00023237"/>
    </source>
</evidence>
<name>J9GE35_9ZZZZ</name>
<keyword evidence="2" id="KW-0813">Transport</keyword>
<dbReference type="InterPro" id="IPR008969">
    <property type="entry name" value="CarboxyPept-like_regulatory"/>
</dbReference>
<keyword evidence="4" id="KW-0472">Membrane</keyword>
<dbReference type="PROSITE" id="PS52016">
    <property type="entry name" value="TONB_DEPENDENT_REC_3"/>
    <property type="match status" value="1"/>
</dbReference>
<feature type="domain" description="Secretin/TonB short N-terminal" evidence="6">
    <location>
        <begin position="83"/>
        <end position="134"/>
    </location>
</feature>
<dbReference type="Pfam" id="PF07715">
    <property type="entry name" value="Plug"/>
    <property type="match status" value="1"/>
</dbReference>
<dbReference type="InterPro" id="IPR023997">
    <property type="entry name" value="TonB-dep_OMP_SusC/RagA_CS"/>
</dbReference>
<keyword evidence="3" id="KW-0812">Transmembrane</keyword>
<dbReference type="EMBL" id="AMCI01001427">
    <property type="protein sequence ID" value="EJX05587.1"/>
    <property type="molecule type" value="Genomic_DNA"/>
</dbReference>
<accession>J9GE35</accession>
<dbReference type="Gene3D" id="2.40.170.20">
    <property type="entry name" value="TonB-dependent receptor, beta-barrel domain"/>
    <property type="match status" value="1"/>
</dbReference>
<dbReference type="SMART" id="SM00965">
    <property type="entry name" value="STN"/>
    <property type="match status" value="1"/>
</dbReference>
<dbReference type="InterPro" id="IPR036942">
    <property type="entry name" value="Beta-barrel_TonB_sf"/>
</dbReference>
<organism evidence="7">
    <name type="scientific">gut metagenome</name>
    <dbReference type="NCBI Taxonomy" id="749906"/>
    <lineage>
        <taxon>unclassified sequences</taxon>
        <taxon>metagenomes</taxon>
        <taxon>organismal metagenomes</taxon>
    </lineage>
</organism>
<evidence type="ECO:0000313" key="7">
    <source>
        <dbReference type="EMBL" id="EJX05587.1"/>
    </source>
</evidence>
<comment type="subcellular location">
    <subcellularLocation>
        <location evidence="1">Cell outer membrane</location>
        <topology evidence="1">Multi-pass membrane protein</topology>
    </subcellularLocation>
</comment>
<proteinExistence type="predicted"/>
<dbReference type="InterPro" id="IPR023996">
    <property type="entry name" value="TonB-dep_OMP_SusC/RagA"/>
</dbReference>
<sequence>MKNYIKNIFETLSIMNLIPEKLKSPAMLRKGLFCMGCLAMLANPQVAWSNLPTLADQTPSITLHLKNTTVKDVIAEIESQGDFYFTYSTNHVNVNRKVTIDVQNNSIETVLDKLFENQGIGYSIEDNHIVLFKENQRTAAEAVKQEKRKITGVITDKNGPIIGASIIEKGTTNGTITDFDGNFSLEVAPGTVLKVSYVGYITQFVKVGTQKTFQIELKEDTKALEEVVVIGYGTQKKSDVSGSVTTVSGQKLTQLPTSSAEAALQGMAPGLSVNFGSGAPGTAASLQVRGITTWGTENTPLVIIDGVPGDMSYLNPEDIKSMSVLKDAATAAIYGARAAAGVIVIETHRGGIQEPKIQFSAYVGMDDLPKRLDVCNSAEFIQVRKMALTNAGYKPSEWPRYIAAYEKDPSQFADTDWQDEYYRRAFTQKYTLGYTAGNEIMNMSFSGFYSQKDGIIVGTDESKYGFRLNSDVKRGRFKMGESLSYSRWEATPEADTGFPGMFQTTNIEPLVHVYDDKNEGGFGGAIPGMDMSDAANPVAFNELIRRKSANDYLSVSGYLQYEPIKNLFLKFRASRNIYWSSYRSFTPTYEVGILKINKQASLYEERSKTINDLLEFTANYDFSINDAHNFQVLLGASQEEKRFEDLSASGKKFENNDMDLMGQAQTDFSVGGSKTRSGLRSVFGRLNYNYKYRYMLMASFRYDGSSRFADGNKWGFFPSVSLGWNIANENFWERYKDFVSTFKLRVSYGGLGNQSVGLYKYIPQLNYDNASLNYPLNGKDVNLGYGISSLPSANIKWETTIYKNIGIDLGLWNNKLELSLEGYIKDTRDMLSTKDISLCTGFGSLVVNDGKLRTTGFELQAIYHGNVGEFKYDVDMNVSHFKSVLKAMANPDYLDWNGPAKFYVGGELGEYWVTRTAGIFQSQAEVDQWNKEHGRLDSKGDWLPLQPSAKPGDIRFIDQNGDGLLDNEDRVKVGAGNPKATLGLNLNLSYKNFDLLANFFGSFGSKRYNYSKMQLQRMDKNFNYGKDALNAWTPENPHTNIPRAVQGDPNQNNRVSDRYVENGDYLRLNNLQLGYNLPTSVCSQLGIANLRVYVGATRLFTITSYDGYDPAVGEMGLDDGLYPLSRSYMLGLKFGF</sequence>
<protein>
    <submittedName>
        <fullName evidence="7">TonB-dependent receptor plug</fullName>
    </submittedName>
</protein>
<dbReference type="SUPFAM" id="SSF49464">
    <property type="entry name" value="Carboxypeptidase regulatory domain-like"/>
    <property type="match status" value="1"/>
</dbReference>
<dbReference type="InterPro" id="IPR039426">
    <property type="entry name" value="TonB-dep_rcpt-like"/>
</dbReference>
<dbReference type="FunFam" id="2.60.40.1120:FF:000003">
    <property type="entry name" value="Outer membrane protein Omp121"/>
    <property type="match status" value="1"/>
</dbReference>
<dbReference type="Gene3D" id="2.170.130.10">
    <property type="entry name" value="TonB-dependent receptor, plug domain"/>
    <property type="match status" value="1"/>
</dbReference>
<dbReference type="Pfam" id="PF13715">
    <property type="entry name" value="CarbopepD_reg_2"/>
    <property type="match status" value="1"/>
</dbReference>
<dbReference type="NCBIfam" id="TIGR04056">
    <property type="entry name" value="OMP_RagA_SusC"/>
    <property type="match status" value="1"/>
</dbReference>
<dbReference type="InterPro" id="IPR037066">
    <property type="entry name" value="Plug_dom_sf"/>
</dbReference>
<dbReference type="FunFam" id="2.170.130.10:FF:000003">
    <property type="entry name" value="SusC/RagA family TonB-linked outer membrane protein"/>
    <property type="match status" value="1"/>
</dbReference>
<reference evidence="7" key="1">
    <citation type="journal article" date="2012" name="PLoS ONE">
        <title>Gene sets for utilization of primary and secondary nutrition supplies in the distal gut of endangered iberian lynx.</title>
        <authorList>
            <person name="Alcaide M."/>
            <person name="Messina E."/>
            <person name="Richter M."/>
            <person name="Bargiela R."/>
            <person name="Peplies J."/>
            <person name="Huws S.A."/>
            <person name="Newbold C.J."/>
            <person name="Golyshin P.N."/>
            <person name="Simon M.A."/>
            <person name="Lopez G."/>
            <person name="Yakimov M.M."/>
            <person name="Ferrer M."/>
        </authorList>
    </citation>
    <scope>NUCLEOTIDE SEQUENCE</scope>
</reference>
<dbReference type="InterPro" id="IPR011662">
    <property type="entry name" value="Secretin/TonB_short_N"/>
</dbReference>
<dbReference type="GO" id="GO:0009279">
    <property type="term" value="C:cell outer membrane"/>
    <property type="evidence" value="ECO:0007669"/>
    <property type="project" value="UniProtKB-SubCell"/>
</dbReference>
<evidence type="ECO:0000256" key="3">
    <source>
        <dbReference type="ARBA" id="ARBA00022692"/>
    </source>
</evidence>
<keyword evidence="7" id="KW-0675">Receptor</keyword>
<dbReference type="AlphaFoldDB" id="J9GE35"/>
<evidence type="ECO:0000256" key="4">
    <source>
        <dbReference type="ARBA" id="ARBA00023136"/>
    </source>
</evidence>
<evidence type="ECO:0000259" key="6">
    <source>
        <dbReference type="SMART" id="SM00965"/>
    </source>
</evidence>
<comment type="caution">
    <text evidence="7">The sequence shown here is derived from an EMBL/GenBank/DDBJ whole genome shotgun (WGS) entry which is preliminary data.</text>
</comment>
<dbReference type="InterPro" id="IPR012910">
    <property type="entry name" value="Plug_dom"/>
</dbReference>
<dbReference type="Pfam" id="PF07660">
    <property type="entry name" value="STN"/>
    <property type="match status" value="1"/>
</dbReference>
<dbReference type="NCBIfam" id="TIGR04057">
    <property type="entry name" value="SusC_RagA_signa"/>
    <property type="match status" value="1"/>
</dbReference>
<evidence type="ECO:0000256" key="1">
    <source>
        <dbReference type="ARBA" id="ARBA00004571"/>
    </source>
</evidence>
<keyword evidence="5" id="KW-0998">Cell outer membrane</keyword>
<gene>
    <name evidence="7" type="ORF">EVA_06311</name>
</gene>
<dbReference type="SUPFAM" id="SSF56935">
    <property type="entry name" value="Porins"/>
    <property type="match status" value="1"/>
</dbReference>